<keyword evidence="4" id="KW-0645">Protease</keyword>
<evidence type="ECO:0000256" key="4">
    <source>
        <dbReference type="ARBA" id="ARBA00022670"/>
    </source>
</evidence>
<dbReference type="InterPro" id="IPR050185">
    <property type="entry name" value="Ub_carboxyl-term_hydrolase"/>
</dbReference>
<dbReference type="CDD" id="cd02674">
    <property type="entry name" value="Peptidase_C19R"/>
    <property type="match status" value="1"/>
</dbReference>
<dbReference type="EMBL" id="HBGE01037995">
    <property type="protein sequence ID" value="CAD9132682.1"/>
    <property type="molecule type" value="Transcribed_RNA"/>
</dbReference>
<dbReference type="InterPro" id="IPR028889">
    <property type="entry name" value="USP"/>
</dbReference>
<protein>
    <recommendedName>
        <fullName evidence="3">ubiquitinyl hydrolase 1</fullName>
        <ecNumber evidence="3">3.4.19.12</ecNumber>
    </recommendedName>
</protein>
<dbReference type="InterPro" id="IPR018200">
    <property type="entry name" value="USP_CS"/>
</dbReference>
<dbReference type="InterPro" id="IPR001394">
    <property type="entry name" value="Peptidase_C19_UCH"/>
</dbReference>
<dbReference type="GO" id="GO:0016579">
    <property type="term" value="P:protein deubiquitination"/>
    <property type="evidence" value="ECO:0007669"/>
    <property type="project" value="InterPro"/>
</dbReference>
<gene>
    <name evidence="9" type="ORF">ACAT0790_LOCUS22932</name>
</gene>
<dbReference type="InterPro" id="IPR038765">
    <property type="entry name" value="Papain-like_cys_pep_sf"/>
</dbReference>
<name>A0A7S1MJH4_ALECA</name>
<dbReference type="Gene3D" id="3.90.70.10">
    <property type="entry name" value="Cysteine proteinases"/>
    <property type="match status" value="2"/>
</dbReference>
<dbReference type="PANTHER" id="PTHR21646:SF24">
    <property type="entry name" value="UBIQUITIN CARBOXYL-TERMINAL HYDROLASE"/>
    <property type="match status" value="1"/>
</dbReference>
<keyword evidence="7" id="KW-0788">Thiol protease</keyword>
<dbReference type="EC" id="3.4.19.12" evidence="3"/>
<evidence type="ECO:0000256" key="7">
    <source>
        <dbReference type="ARBA" id="ARBA00022807"/>
    </source>
</evidence>
<accession>A0A7S1MJH4</accession>
<dbReference type="AlphaFoldDB" id="A0A7S1MJH4"/>
<dbReference type="GO" id="GO:0006508">
    <property type="term" value="P:proteolysis"/>
    <property type="evidence" value="ECO:0007669"/>
    <property type="project" value="UniProtKB-KW"/>
</dbReference>
<dbReference type="SUPFAM" id="SSF54001">
    <property type="entry name" value="Cysteine proteinases"/>
    <property type="match status" value="1"/>
</dbReference>
<dbReference type="PROSITE" id="PS00973">
    <property type="entry name" value="USP_2"/>
    <property type="match status" value="1"/>
</dbReference>
<comment type="catalytic activity">
    <reaction evidence="1">
        <text>Thiol-dependent hydrolysis of ester, thioester, amide, peptide and isopeptide bonds formed by the C-terminal Gly of ubiquitin (a 76-residue protein attached to proteins as an intracellular targeting signal).</text>
        <dbReference type="EC" id="3.4.19.12"/>
    </reaction>
</comment>
<evidence type="ECO:0000256" key="5">
    <source>
        <dbReference type="ARBA" id="ARBA00022786"/>
    </source>
</evidence>
<dbReference type="Pfam" id="PF00443">
    <property type="entry name" value="UCH"/>
    <property type="match status" value="1"/>
</dbReference>
<sequence length="478" mass="53425">MEAHRKRSDSRVDDLFVGLFKSEVRCPEPKESCGRESVTFDIFLSAKLPLVSSAEQRQTQFSVIILRNQGASEGKEPVVQVQVKVSKDQNVKALIEAATKEVEGLQVENCVLVELWNKKVHQFFEDTAAVESIRPEDILLLCEVAKAKAFQVSPEQRWGSTASTWSLEPDGSPSAASLCGAILHHRQAGSRTWSSYASRDLHGLPMLLSVPKASTGRSLYAEVGRRIEECVFEPDGPRPSWKILRVDKWSPTADGTVVDPESDKALELKDSREYFAVEWEEGATLPARLLAEEPKPAAGKQGGEQDIRTLLRLFVEEERLGPDDAWYCNRCKAHKEAWKKMEFHRLPPVLVLQLKRFQYTRWSRERLNTPVSFPLENLDLAPYCTASLLAAQDPPCTVYDLAALSKHIGSLGGGHYVAYCRSSEDGLWYSYDDGSVRCATVDEVESDKVGAYVLFYIRRDHRPSSFGPPSTPTPAPSL</sequence>
<evidence type="ECO:0000256" key="1">
    <source>
        <dbReference type="ARBA" id="ARBA00000707"/>
    </source>
</evidence>
<dbReference type="GO" id="GO:0004843">
    <property type="term" value="F:cysteine-type deubiquitinase activity"/>
    <property type="evidence" value="ECO:0007669"/>
    <property type="project" value="UniProtKB-EC"/>
</dbReference>
<evidence type="ECO:0000313" key="9">
    <source>
        <dbReference type="EMBL" id="CAD9132682.1"/>
    </source>
</evidence>
<proteinExistence type="inferred from homology"/>
<evidence type="ECO:0000259" key="8">
    <source>
        <dbReference type="PROSITE" id="PS50235"/>
    </source>
</evidence>
<keyword evidence="5" id="KW-0833">Ubl conjugation pathway</keyword>
<organism evidence="9">
    <name type="scientific">Alexandrium catenella</name>
    <name type="common">Red tide dinoflagellate</name>
    <name type="synonym">Gonyaulax catenella</name>
    <dbReference type="NCBI Taxonomy" id="2925"/>
    <lineage>
        <taxon>Eukaryota</taxon>
        <taxon>Sar</taxon>
        <taxon>Alveolata</taxon>
        <taxon>Dinophyceae</taxon>
        <taxon>Gonyaulacales</taxon>
        <taxon>Pyrocystaceae</taxon>
        <taxon>Alexandrium</taxon>
    </lineage>
</organism>
<evidence type="ECO:0000256" key="3">
    <source>
        <dbReference type="ARBA" id="ARBA00012759"/>
    </source>
</evidence>
<feature type="domain" description="USP" evidence="8">
    <location>
        <begin position="1"/>
        <end position="459"/>
    </location>
</feature>
<evidence type="ECO:0000256" key="6">
    <source>
        <dbReference type="ARBA" id="ARBA00022801"/>
    </source>
</evidence>
<keyword evidence="6" id="KW-0378">Hydrolase</keyword>
<evidence type="ECO:0000256" key="2">
    <source>
        <dbReference type="ARBA" id="ARBA00009085"/>
    </source>
</evidence>
<dbReference type="PANTHER" id="PTHR21646">
    <property type="entry name" value="UBIQUITIN CARBOXYL-TERMINAL HYDROLASE"/>
    <property type="match status" value="1"/>
</dbReference>
<reference evidence="9" key="1">
    <citation type="submission" date="2021-01" db="EMBL/GenBank/DDBJ databases">
        <authorList>
            <person name="Corre E."/>
            <person name="Pelletier E."/>
            <person name="Niang G."/>
            <person name="Scheremetjew M."/>
            <person name="Finn R."/>
            <person name="Kale V."/>
            <person name="Holt S."/>
            <person name="Cochrane G."/>
            <person name="Meng A."/>
            <person name="Brown T."/>
            <person name="Cohen L."/>
        </authorList>
    </citation>
    <scope>NUCLEOTIDE SEQUENCE</scope>
    <source>
        <strain evidence="9">OF101</strain>
    </source>
</reference>
<comment type="similarity">
    <text evidence="2">Belongs to the peptidase C19 family.</text>
</comment>
<dbReference type="PROSITE" id="PS50235">
    <property type="entry name" value="USP_3"/>
    <property type="match status" value="1"/>
</dbReference>